<dbReference type="InterPro" id="IPR036052">
    <property type="entry name" value="TrpB-like_PALP_sf"/>
</dbReference>
<evidence type="ECO:0000313" key="4">
    <source>
        <dbReference type="EMBL" id="SIS59564.1"/>
    </source>
</evidence>
<sequence>MARLHPNPFRATGTLPDLPPGIPFPEDDVAPVLHLLAQCPAAGETPLVDAPDLARVAEVASLSLKDERGRMGLGSFKALGAAHVIARDATETGAADLRTALAGRCYVTASAGNHGLSVAAGARVFGAEAAIYLSETVPEGFADRLRAQGARVVRAGAHYEASMQAAAEAAQANSWTLLSDSSWEGYTEAPRILMQGYLALMAEVVTQIGRPPSHIFVQAGVGGLAVAVAASARKAWGADVVIVVVEPEAAPCIAASLSAGHPVTTEGPVSSMGRLDCKEASLIALKGLARDADAVVTLSDAEVEALLPALDRAGLATTPSGAAGVAALMESVPMRAALGLDEDARVLAFLTETPG</sequence>
<evidence type="ECO:0000259" key="3">
    <source>
        <dbReference type="Pfam" id="PF00291"/>
    </source>
</evidence>
<dbReference type="RefSeq" id="WP_407690122.1">
    <property type="nucleotide sequence ID" value="NZ_FTOQ01000001.1"/>
</dbReference>
<accession>A0A1N7KDN4</accession>
<dbReference type="AlphaFoldDB" id="A0A1N7KDN4"/>
<evidence type="ECO:0000313" key="5">
    <source>
        <dbReference type="Proteomes" id="UP000186684"/>
    </source>
</evidence>
<reference evidence="5" key="1">
    <citation type="submission" date="2017-01" db="EMBL/GenBank/DDBJ databases">
        <authorList>
            <person name="Varghese N."/>
            <person name="Submissions S."/>
        </authorList>
    </citation>
    <scope>NUCLEOTIDE SEQUENCE [LARGE SCALE GENOMIC DNA]</scope>
    <source>
        <strain evidence="5">DSM 29430</strain>
    </source>
</reference>
<dbReference type="PANTHER" id="PTHR42937:SF1">
    <property type="entry name" value="DIAMINOPROPIONATE AMMONIA-LYASE"/>
    <property type="match status" value="1"/>
</dbReference>
<evidence type="ECO:0000256" key="2">
    <source>
        <dbReference type="ARBA" id="ARBA00022898"/>
    </source>
</evidence>
<keyword evidence="4" id="KW-0456">Lyase</keyword>
<dbReference type="PANTHER" id="PTHR42937">
    <property type="match status" value="1"/>
</dbReference>
<gene>
    <name evidence="4" type="ORF">SAMN05421759_101650</name>
</gene>
<dbReference type="Proteomes" id="UP000186684">
    <property type="component" value="Unassembled WGS sequence"/>
</dbReference>
<dbReference type="InterPro" id="IPR001926">
    <property type="entry name" value="TrpB-like_PALP"/>
</dbReference>
<dbReference type="SUPFAM" id="SSF53686">
    <property type="entry name" value="Tryptophan synthase beta subunit-like PLP-dependent enzymes"/>
    <property type="match status" value="1"/>
</dbReference>
<proteinExistence type="predicted"/>
<feature type="domain" description="Tryptophan synthase beta chain-like PALP" evidence="3">
    <location>
        <begin position="41"/>
        <end position="351"/>
    </location>
</feature>
<dbReference type="STRING" id="633194.SAMN05421759_101650"/>
<protein>
    <submittedName>
        <fullName evidence="4">Diaminopropionate ammonia-lyase</fullName>
    </submittedName>
</protein>
<comment type="cofactor">
    <cofactor evidence="1">
        <name>pyridoxal 5'-phosphate</name>
        <dbReference type="ChEBI" id="CHEBI:597326"/>
    </cofactor>
</comment>
<dbReference type="Gene3D" id="3.40.50.1100">
    <property type="match status" value="2"/>
</dbReference>
<dbReference type="Pfam" id="PF00291">
    <property type="entry name" value="PALP"/>
    <property type="match status" value="1"/>
</dbReference>
<keyword evidence="5" id="KW-1185">Reference proteome</keyword>
<keyword evidence="2" id="KW-0663">Pyridoxal phosphate</keyword>
<dbReference type="EMBL" id="FTOQ01000001">
    <property type="protein sequence ID" value="SIS59564.1"/>
    <property type="molecule type" value="Genomic_DNA"/>
</dbReference>
<evidence type="ECO:0000256" key="1">
    <source>
        <dbReference type="ARBA" id="ARBA00001933"/>
    </source>
</evidence>
<organism evidence="4 5">
    <name type="scientific">Roseivivax lentus</name>
    <dbReference type="NCBI Taxonomy" id="633194"/>
    <lineage>
        <taxon>Bacteria</taxon>
        <taxon>Pseudomonadati</taxon>
        <taxon>Pseudomonadota</taxon>
        <taxon>Alphaproteobacteria</taxon>
        <taxon>Rhodobacterales</taxon>
        <taxon>Roseobacteraceae</taxon>
        <taxon>Roseivivax</taxon>
    </lineage>
</organism>
<dbReference type="GO" id="GO:0016829">
    <property type="term" value="F:lyase activity"/>
    <property type="evidence" value="ECO:0007669"/>
    <property type="project" value="UniProtKB-KW"/>
</dbReference>
<name>A0A1N7KDN4_9RHOB</name>